<keyword evidence="2" id="KW-0479">Metal-binding</keyword>
<comment type="caution">
    <text evidence="7">The sequence shown here is derived from an EMBL/GenBank/DDBJ whole genome shotgun (WGS) entry which is preliminary data.</text>
</comment>
<protein>
    <submittedName>
        <fullName evidence="7">Arylsulfatase A-like enzyme</fullName>
    </submittedName>
</protein>
<evidence type="ECO:0000256" key="2">
    <source>
        <dbReference type="ARBA" id="ARBA00022723"/>
    </source>
</evidence>
<name>A0ABX5J581_9RHOB</name>
<evidence type="ECO:0000256" key="1">
    <source>
        <dbReference type="ARBA" id="ARBA00008779"/>
    </source>
</evidence>
<sequence length="498" mass="54702">MTQTERFPTDTTLDLSGHPNRRDVLAGSAGFLAAIAGLSILAQPARAQEVARPHILYILVDDLGYADVGFHGSDVKTPNVDRLAAEGSRLMQFYTQPLCTPTRAALMTGRYPMRYGLQTGVIPSGGRYGLDTAEVLLPQVLKEAGYRTALVGKWHLGHADQKYWPRQRGFDYFYGPLVGEIDHFKHEAHGITDWYRDNEMVKEPGYDTELFGADAIRLIEEHDPATPLYMYLSFTAPHTPYQAPDKYKDLYPDIADEGRKAYAAMISCMDDQVGLVLQALERRGMREDTLVIFHSDNGGTRSKMFAGEGAVAGELPPRNDPLREGKGTLYEGGTRVVALANWPGRIPAGETHGMMHVVDMLPTLAGLAQAEIAHAGQLDGMDVWQAIATGQASPREEVVYNIEPTQGALRDGKWKLYWQPILPPKVELFDLEADPSESTDLSGKEPDQLARMQARVIDLARSMAPPLFYANALHTTLSAPLATAAPGDLLNAMAQGED</sequence>
<dbReference type="PANTHER" id="PTHR10342">
    <property type="entry name" value="ARYLSULFATASE"/>
    <property type="match status" value="1"/>
</dbReference>
<evidence type="ECO:0000256" key="3">
    <source>
        <dbReference type="ARBA" id="ARBA00022801"/>
    </source>
</evidence>
<dbReference type="RefSeq" id="WP_069330087.1">
    <property type="nucleotide sequence ID" value="NZ_MABH01000001.1"/>
</dbReference>
<dbReference type="InterPro" id="IPR017850">
    <property type="entry name" value="Alkaline_phosphatase_core_sf"/>
</dbReference>
<gene>
    <name evidence="7" type="ORF">C8J29_1095</name>
</gene>
<evidence type="ECO:0000256" key="5">
    <source>
        <dbReference type="ARBA" id="ARBA00023180"/>
    </source>
</evidence>
<keyword evidence="4" id="KW-0106">Calcium</keyword>
<dbReference type="PROSITE" id="PS00149">
    <property type="entry name" value="SULFATASE_2"/>
    <property type="match status" value="1"/>
</dbReference>
<reference evidence="7 8" key="1">
    <citation type="submission" date="2018-04" db="EMBL/GenBank/DDBJ databases">
        <title>Genomic Encyclopedia of Type Strains, Phase III (KMG-III): the genomes of soil and plant-associated and newly described type strains.</title>
        <authorList>
            <person name="Whitman W."/>
        </authorList>
    </citation>
    <scope>NUCLEOTIDE SEQUENCE [LARGE SCALE GENOMIC DNA]</scope>
    <source>
        <strain evidence="7 8">JA192</strain>
    </source>
</reference>
<dbReference type="PROSITE" id="PS51318">
    <property type="entry name" value="TAT"/>
    <property type="match status" value="1"/>
</dbReference>
<keyword evidence="3" id="KW-0378">Hydrolase</keyword>
<dbReference type="Gene3D" id="3.40.720.10">
    <property type="entry name" value="Alkaline Phosphatase, subunit A"/>
    <property type="match status" value="1"/>
</dbReference>
<keyword evidence="5" id="KW-0325">Glycoprotein</keyword>
<keyword evidence="8" id="KW-1185">Reference proteome</keyword>
<dbReference type="Pfam" id="PF00884">
    <property type="entry name" value="Sulfatase"/>
    <property type="match status" value="1"/>
</dbReference>
<dbReference type="Proteomes" id="UP000240800">
    <property type="component" value="Unassembled WGS sequence"/>
</dbReference>
<evidence type="ECO:0000313" key="8">
    <source>
        <dbReference type="Proteomes" id="UP000240800"/>
    </source>
</evidence>
<dbReference type="InterPro" id="IPR024607">
    <property type="entry name" value="Sulfatase_CS"/>
</dbReference>
<organism evidence="7 8">
    <name type="scientific">Cereibacter johrii</name>
    <dbReference type="NCBI Taxonomy" id="445629"/>
    <lineage>
        <taxon>Bacteria</taxon>
        <taxon>Pseudomonadati</taxon>
        <taxon>Pseudomonadota</taxon>
        <taxon>Alphaproteobacteria</taxon>
        <taxon>Rhodobacterales</taxon>
        <taxon>Paracoccaceae</taxon>
        <taxon>Cereibacter</taxon>
    </lineage>
</organism>
<dbReference type="InterPro" id="IPR000917">
    <property type="entry name" value="Sulfatase_N"/>
</dbReference>
<feature type="domain" description="Sulfatase N-terminal" evidence="6">
    <location>
        <begin position="53"/>
        <end position="369"/>
    </location>
</feature>
<dbReference type="PROSITE" id="PS00523">
    <property type="entry name" value="SULFATASE_1"/>
    <property type="match status" value="1"/>
</dbReference>
<dbReference type="EMBL" id="PZZW01000009">
    <property type="protein sequence ID" value="PTM76094.1"/>
    <property type="molecule type" value="Genomic_DNA"/>
</dbReference>
<dbReference type="InterPro" id="IPR006311">
    <property type="entry name" value="TAT_signal"/>
</dbReference>
<evidence type="ECO:0000259" key="6">
    <source>
        <dbReference type="Pfam" id="PF00884"/>
    </source>
</evidence>
<dbReference type="Gene3D" id="3.30.1120.10">
    <property type="match status" value="1"/>
</dbReference>
<evidence type="ECO:0000256" key="4">
    <source>
        <dbReference type="ARBA" id="ARBA00022837"/>
    </source>
</evidence>
<dbReference type="InterPro" id="IPR047115">
    <property type="entry name" value="ARSB"/>
</dbReference>
<dbReference type="SUPFAM" id="SSF53649">
    <property type="entry name" value="Alkaline phosphatase-like"/>
    <property type="match status" value="1"/>
</dbReference>
<proteinExistence type="inferred from homology"/>
<dbReference type="CDD" id="cd16029">
    <property type="entry name" value="4-S"/>
    <property type="match status" value="1"/>
</dbReference>
<dbReference type="PANTHER" id="PTHR10342:SF274">
    <property type="entry name" value="ARYLSULFATASE B"/>
    <property type="match status" value="1"/>
</dbReference>
<comment type="similarity">
    <text evidence="1">Belongs to the sulfatase family.</text>
</comment>
<accession>A0ABX5J581</accession>
<evidence type="ECO:0000313" key="7">
    <source>
        <dbReference type="EMBL" id="PTM76094.1"/>
    </source>
</evidence>